<proteinExistence type="predicted"/>
<reference evidence="1" key="1">
    <citation type="submission" date="2023-07" db="EMBL/GenBank/DDBJ databases">
        <authorList>
            <consortium name="AG Swart"/>
            <person name="Singh M."/>
            <person name="Singh A."/>
            <person name="Seah K."/>
            <person name="Emmerich C."/>
        </authorList>
    </citation>
    <scope>NUCLEOTIDE SEQUENCE</scope>
    <source>
        <strain evidence="1">DP1</strain>
    </source>
</reference>
<sequence length="233" mass="27466">MFAFNFEEQYENYPLITSPDLGFLYTRKKLRSLRRTLASESSQIDSEGCNSLNPEEMLIENLITTIENKMVKQMIKDAITIQITCCDYENIKPAQHKEGEKKSLVSMWFKRQLLKSSSNKRINLNKVKNQTKKPNLNSYQKDSSAMLKLQEYINRRNFRSPETTRVQTHHSNKRTIHYFNKRKNSLDQSSQVRGKLLSQKASRAILHFLCFRYSFRTKLGENFCKEENSSEEK</sequence>
<evidence type="ECO:0000313" key="2">
    <source>
        <dbReference type="Proteomes" id="UP001295684"/>
    </source>
</evidence>
<comment type="caution">
    <text evidence="1">The sequence shown here is derived from an EMBL/GenBank/DDBJ whole genome shotgun (WGS) entry which is preliminary data.</text>
</comment>
<gene>
    <name evidence="1" type="ORF">ECRASSUSDP1_LOCUS11506</name>
</gene>
<name>A0AAD1XFI2_EUPCR</name>
<keyword evidence="2" id="KW-1185">Reference proteome</keyword>
<protein>
    <submittedName>
        <fullName evidence="1">Uncharacterized protein</fullName>
    </submittedName>
</protein>
<dbReference type="Proteomes" id="UP001295684">
    <property type="component" value="Unassembled WGS sequence"/>
</dbReference>
<dbReference type="EMBL" id="CAMPGE010011362">
    <property type="protein sequence ID" value="CAI2370198.1"/>
    <property type="molecule type" value="Genomic_DNA"/>
</dbReference>
<accession>A0AAD1XFI2</accession>
<dbReference type="AlphaFoldDB" id="A0AAD1XFI2"/>
<organism evidence="1 2">
    <name type="scientific">Euplotes crassus</name>
    <dbReference type="NCBI Taxonomy" id="5936"/>
    <lineage>
        <taxon>Eukaryota</taxon>
        <taxon>Sar</taxon>
        <taxon>Alveolata</taxon>
        <taxon>Ciliophora</taxon>
        <taxon>Intramacronucleata</taxon>
        <taxon>Spirotrichea</taxon>
        <taxon>Hypotrichia</taxon>
        <taxon>Euplotida</taxon>
        <taxon>Euplotidae</taxon>
        <taxon>Moneuplotes</taxon>
    </lineage>
</organism>
<evidence type="ECO:0000313" key="1">
    <source>
        <dbReference type="EMBL" id="CAI2370198.1"/>
    </source>
</evidence>